<keyword evidence="2" id="KW-1185">Reference proteome</keyword>
<reference evidence="1 2" key="1">
    <citation type="journal article" date="2015" name="Fungal Genet. Biol.">
        <title>Evolution of novel wood decay mechanisms in Agaricales revealed by the genome sequences of Fistulina hepatica and Cylindrobasidium torrendii.</title>
        <authorList>
            <person name="Floudas D."/>
            <person name="Held B.W."/>
            <person name="Riley R."/>
            <person name="Nagy L.G."/>
            <person name="Koehler G."/>
            <person name="Ransdell A.S."/>
            <person name="Younus H."/>
            <person name="Chow J."/>
            <person name="Chiniquy J."/>
            <person name="Lipzen A."/>
            <person name="Tritt A."/>
            <person name="Sun H."/>
            <person name="Haridas S."/>
            <person name="LaButti K."/>
            <person name="Ohm R.A."/>
            <person name="Kues U."/>
            <person name="Blanchette R.A."/>
            <person name="Grigoriev I.V."/>
            <person name="Minto R.E."/>
            <person name="Hibbett D.S."/>
        </authorList>
    </citation>
    <scope>NUCLEOTIDE SEQUENCE [LARGE SCALE GENOMIC DNA]</scope>
    <source>
        <strain evidence="1 2">FP15055 ss-10</strain>
    </source>
</reference>
<dbReference type="OrthoDB" id="3269398at2759"/>
<sequence length="188" mass="21379">LPQALSWLYNMSIGLLIDQEGFRSINPTLKFVGYSSTSQSLDQMDTEGGVAQFMPQKREAFSFHYALFDAMPILRRVTVNGKESRDYISRQASLNLKTNGVYTIRGAETLYTKKKGHDPATKLRWKFDYMVDDRKDRPTGQIMDGEKTLTPLTFSCSPLLLHPDQGKKIRLMHVMKKSVVAKLVAEKV</sequence>
<accession>A0A0D7BSF4</accession>
<gene>
    <name evidence="1" type="ORF">CYLTODRAFT_320775</name>
</gene>
<protein>
    <submittedName>
        <fullName evidence="1">Uncharacterized protein</fullName>
    </submittedName>
</protein>
<evidence type="ECO:0000313" key="2">
    <source>
        <dbReference type="Proteomes" id="UP000054007"/>
    </source>
</evidence>
<dbReference type="Proteomes" id="UP000054007">
    <property type="component" value="Unassembled WGS sequence"/>
</dbReference>
<name>A0A0D7BSF4_9AGAR</name>
<dbReference type="EMBL" id="KN880435">
    <property type="protein sequence ID" value="KIY73473.1"/>
    <property type="molecule type" value="Genomic_DNA"/>
</dbReference>
<organism evidence="1 2">
    <name type="scientific">Cylindrobasidium torrendii FP15055 ss-10</name>
    <dbReference type="NCBI Taxonomy" id="1314674"/>
    <lineage>
        <taxon>Eukaryota</taxon>
        <taxon>Fungi</taxon>
        <taxon>Dikarya</taxon>
        <taxon>Basidiomycota</taxon>
        <taxon>Agaricomycotina</taxon>
        <taxon>Agaricomycetes</taxon>
        <taxon>Agaricomycetidae</taxon>
        <taxon>Agaricales</taxon>
        <taxon>Marasmiineae</taxon>
        <taxon>Physalacriaceae</taxon>
        <taxon>Cylindrobasidium</taxon>
    </lineage>
</organism>
<dbReference type="AlphaFoldDB" id="A0A0D7BSF4"/>
<feature type="non-terminal residue" evidence="1">
    <location>
        <position position="1"/>
    </location>
</feature>
<evidence type="ECO:0000313" key="1">
    <source>
        <dbReference type="EMBL" id="KIY73473.1"/>
    </source>
</evidence>
<feature type="non-terminal residue" evidence="1">
    <location>
        <position position="188"/>
    </location>
</feature>
<proteinExistence type="predicted"/>